<organism evidence="2 3">
    <name type="scientific">Candidatus Regiella insecticola LSR1</name>
    <dbReference type="NCBI Taxonomy" id="663321"/>
    <lineage>
        <taxon>Bacteria</taxon>
        <taxon>Pseudomonadati</taxon>
        <taxon>Pseudomonadota</taxon>
        <taxon>Gammaproteobacteria</taxon>
        <taxon>Enterobacterales</taxon>
        <taxon>Enterobacteriaceae</taxon>
        <taxon>aphid secondary symbionts</taxon>
        <taxon>Candidatus Regiella</taxon>
    </lineage>
</organism>
<feature type="region of interest" description="Disordered" evidence="1">
    <location>
        <begin position="226"/>
        <end position="246"/>
    </location>
</feature>
<name>E0WUG4_9ENTR</name>
<keyword evidence="3" id="KW-1185">Reference proteome</keyword>
<accession>E0WUG4</accession>
<protein>
    <submittedName>
        <fullName evidence="2">Uncharacterized protein</fullName>
    </submittedName>
</protein>
<dbReference type="HOGENOM" id="CLU_1021912_0_0_6"/>
<evidence type="ECO:0000313" key="3">
    <source>
        <dbReference type="Proteomes" id="UP000005726"/>
    </source>
</evidence>
<proteinExistence type="predicted"/>
<feature type="region of interest" description="Disordered" evidence="1">
    <location>
        <begin position="133"/>
        <end position="176"/>
    </location>
</feature>
<sequence>MGIEMLTNYKHVSQPDTLGNVSQLDGASEFSENVKEVKNSQTRFSFWECIEKAKVILEKWAMSDIEHWYSPNAVISIKGTVGWSHLNQSSDKKKVHLPRTTSKKIIKHKHPRYPWAKGMKARGMKSTRHIIIQSQKKPDRLNDYQQPYRPELTPSSDANDANEAQTPDSNPFYENFFPVERNPFNPRYRLPELNPSSNEKEDLQLKRHMHLGLEGKENFRHMYSEESTSYPRGKNKPLEKNPSEKTGGLWQRIKGPLFIFLNLFNNISIFGA</sequence>
<dbReference type="Proteomes" id="UP000005726">
    <property type="component" value="Unassembled WGS sequence"/>
</dbReference>
<evidence type="ECO:0000256" key="1">
    <source>
        <dbReference type="SAM" id="MobiDB-lite"/>
    </source>
</evidence>
<gene>
    <name evidence="2" type="ORF">REG_1745</name>
</gene>
<evidence type="ECO:0000313" key="2">
    <source>
        <dbReference type="EMBL" id="EFL91352.1"/>
    </source>
</evidence>
<dbReference type="RefSeq" id="WP_006705353.1">
    <property type="nucleotide sequence ID" value="NZ_CAWLGB010000074.1"/>
</dbReference>
<reference evidence="2" key="1">
    <citation type="journal article" date="2009" name="Environ. Microbiol.">
        <title>Dynamics of genome evolution in facultative symbionts of aphids.</title>
        <authorList>
            <person name="Degnan P.H."/>
            <person name="Leonardo T.E."/>
            <person name="Cass B.N."/>
            <person name="Hurwitz B."/>
            <person name="Stern D."/>
            <person name="Gibbs R.A."/>
            <person name="Richards S."/>
            <person name="Moran N.A."/>
        </authorList>
    </citation>
    <scope>NUCLEOTIDE SEQUENCE [LARGE SCALE GENOMIC DNA]</scope>
    <source>
        <strain evidence="2">LSR1</strain>
    </source>
</reference>
<dbReference type="EMBL" id="GL379662">
    <property type="protein sequence ID" value="EFL91352.1"/>
    <property type="molecule type" value="Genomic_DNA"/>
</dbReference>
<dbReference type="AlphaFoldDB" id="E0WUG4"/>
<feature type="compositionally biased region" description="Polar residues" evidence="1">
    <location>
        <begin position="153"/>
        <end position="169"/>
    </location>
</feature>